<organism evidence="9 10">
    <name type="scientific">Oryza meyeriana var. granulata</name>
    <dbReference type="NCBI Taxonomy" id="110450"/>
    <lineage>
        <taxon>Eukaryota</taxon>
        <taxon>Viridiplantae</taxon>
        <taxon>Streptophyta</taxon>
        <taxon>Embryophyta</taxon>
        <taxon>Tracheophyta</taxon>
        <taxon>Spermatophyta</taxon>
        <taxon>Magnoliopsida</taxon>
        <taxon>Liliopsida</taxon>
        <taxon>Poales</taxon>
        <taxon>Poaceae</taxon>
        <taxon>BOP clade</taxon>
        <taxon>Oryzoideae</taxon>
        <taxon>Oryzeae</taxon>
        <taxon>Oryzinae</taxon>
        <taxon>Oryza</taxon>
        <taxon>Oryza meyeriana</taxon>
    </lineage>
</organism>
<evidence type="ECO:0000256" key="3">
    <source>
        <dbReference type="ARBA" id="ARBA00022598"/>
    </source>
</evidence>
<dbReference type="GO" id="GO:0002161">
    <property type="term" value="F:aminoacyl-tRNA deacylase activity"/>
    <property type="evidence" value="ECO:0007669"/>
    <property type="project" value="InterPro"/>
</dbReference>
<accession>A0A6G1CNX7</accession>
<evidence type="ECO:0000256" key="7">
    <source>
        <dbReference type="ARBA" id="ARBA00023146"/>
    </source>
</evidence>
<evidence type="ECO:0000313" key="9">
    <source>
        <dbReference type="EMBL" id="KAF0901777.1"/>
    </source>
</evidence>
<dbReference type="EC" id="6.1.1.9" evidence="2"/>
<gene>
    <name evidence="9" type="ORF">E2562_006242</name>
</gene>
<evidence type="ECO:0000256" key="5">
    <source>
        <dbReference type="ARBA" id="ARBA00022840"/>
    </source>
</evidence>
<dbReference type="GO" id="GO:0006438">
    <property type="term" value="P:valyl-tRNA aminoacylation"/>
    <property type="evidence" value="ECO:0007669"/>
    <property type="project" value="InterPro"/>
</dbReference>
<evidence type="ECO:0000256" key="6">
    <source>
        <dbReference type="ARBA" id="ARBA00022917"/>
    </source>
</evidence>
<evidence type="ECO:0000256" key="8">
    <source>
        <dbReference type="ARBA" id="ARBA00029936"/>
    </source>
</evidence>
<evidence type="ECO:0000256" key="1">
    <source>
        <dbReference type="ARBA" id="ARBA00005594"/>
    </source>
</evidence>
<comment type="caution">
    <text evidence="9">The sequence shown here is derived from an EMBL/GenBank/DDBJ whole genome shotgun (WGS) entry which is preliminary data.</text>
</comment>
<sequence>MGGGGAGAFVPIPTMVLKWKDQYGGTVLNQLRRLGASLDWSREITPAHDPNNFEFGKRHSLEFINIFTDDGKIKCNELLVTMLHAKKSEDGKKEVECIVEQGWGETYGWTDDKLENEMGIVLDAVKKLRYLKPQTGSNERRPAFGTLSRPRDCFHQRYQPLIMSLSSVPNLKSLQEEGKGKEEGIQAGLWGGEEKEPKFTVSRLIFFRELSGE</sequence>
<dbReference type="InterPro" id="IPR009008">
    <property type="entry name" value="Val/Leu/Ile-tRNA-synth_edit"/>
</dbReference>
<evidence type="ECO:0000313" key="10">
    <source>
        <dbReference type="Proteomes" id="UP000479710"/>
    </source>
</evidence>
<reference evidence="9 10" key="1">
    <citation type="submission" date="2019-11" db="EMBL/GenBank/DDBJ databases">
        <title>Whole genome sequence of Oryza granulata.</title>
        <authorList>
            <person name="Li W."/>
        </authorList>
    </citation>
    <scope>NUCLEOTIDE SEQUENCE [LARGE SCALE GENOMIC DNA]</scope>
    <source>
        <strain evidence="10">cv. Menghai</strain>
        <tissue evidence="9">Leaf</tissue>
    </source>
</reference>
<dbReference type="AlphaFoldDB" id="A0A6G1CNX7"/>
<keyword evidence="4" id="KW-0547">Nucleotide-binding</keyword>
<dbReference type="GO" id="GO:0004832">
    <property type="term" value="F:valine-tRNA ligase activity"/>
    <property type="evidence" value="ECO:0007669"/>
    <property type="project" value="UniProtKB-EC"/>
</dbReference>
<keyword evidence="6" id="KW-0648">Protein biosynthesis</keyword>
<dbReference type="GO" id="GO:0005829">
    <property type="term" value="C:cytosol"/>
    <property type="evidence" value="ECO:0007669"/>
    <property type="project" value="TreeGrafter"/>
</dbReference>
<keyword evidence="5" id="KW-0067">ATP-binding</keyword>
<dbReference type="SUPFAM" id="SSF50677">
    <property type="entry name" value="ValRS/IleRS/LeuRS editing domain"/>
    <property type="match status" value="1"/>
</dbReference>
<proteinExistence type="inferred from homology"/>
<evidence type="ECO:0000256" key="4">
    <source>
        <dbReference type="ARBA" id="ARBA00022741"/>
    </source>
</evidence>
<dbReference type="InterPro" id="IPR002303">
    <property type="entry name" value="Valyl-tRNA_ligase"/>
</dbReference>
<dbReference type="GO" id="GO:0005524">
    <property type="term" value="F:ATP binding"/>
    <property type="evidence" value="ECO:0007669"/>
    <property type="project" value="UniProtKB-KW"/>
</dbReference>
<dbReference type="Proteomes" id="UP000479710">
    <property type="component" value="Unassembled WGS sequence"/>
</dbReference>
<dbReference type="EMBL" id="SPHZ02000008">
    <property type="protein sequence ID" value="KAF0901777.1"/>
    <property type="molecule type" value="Genomic_DNA"/>
</dbReference>
<evidence type="ECO:0000256" key="2">
    <source>
        <dbReference type="ARBA" id="ARBA00013169"/>
    </source>
</evidence>
<keyword evidence="10" id="KW-1185">Reference proteome</keyword>
<keyword evidence="3" id="KW-0436">Ligase</keyword>
<dbReference type="Gene3D" id="3.90.740.10">
    <property type="entry name" value="Valyl/Leucyl/Isoleucyl-tRNA synthetase, editing domain"/>
    <property type="match status" value="1"/>
</dbReference>
<name>A0A6G1CNX7_9ORYZ</name>
<dbReference type="OrthoDB" id="629407at2759"/>
<keyword evidence="7" id="KW-0030">Aminoacyl-tRNA synthetase</keyword>
<protein>
    <recommendedName>
        <fullName evidence="2">valine--tRNA ligase</fullName>
        <ecNumber evidence="2">6.1.1.9</ecNumber>
    </recommendedName>
    <alternativeName>
        <fullName evidence="8">Valyl-tRNA synthetase</fullName>
    </alternativeName>
</protein>
<comment type="similarity">
    <text evidence="1">Belongs to the class-I aminoacyl-tRNA synthetase family.</text>
</comment>
<dbReference type="PANTHER" id="PTHR11946">
    <property type="entry name" value="VALYL-TRNA SYNTHETASES"/>
    <property type="match status" value="1"/>
</dbReference>
<dbReference type="PANTHER" id="PTHR11946:SF109">
    <property type="entry name" value="VALINE--TRNA LIGASE"/>
    <property type="match status" value="1"/>
</dbReference>